<dbReference type="PANTHER" id="PTHR33371">
    <property type="entry name" value="INTERMEMBRANE PHOSPHOLIPID TRANSPORT SYSTEM BINDING PROTEIN MLAD-RELATED"/>
    <property type="match status" value="1"/>
</dbReference>
<dbReference type="Proteomes" id="UP000094243">
    <property type="component" value="Unassembled WGS sequence"/>
</dbReference>
<name>A0A1E3S4D4_9MYCO</name>
<dbReference type="OrthoDB" id="4516955at2"/>
<evidence type="ECO:0000256" key="1">
    <source>
        <dbReference type="SAM" id="MobiDB-lite"/>
    </source>
</evidence>
<feature type="compositionally biased region" description="Low complexity" evidence="1">
    <location>
        <begin position="505"/>
        <end position="519"/>
    </location>
</feature>
<dbReference type="InterPro" id="IPR024516">
    <property type="entry name" value="Mce_C"/>
</dbReference>
<dbReference type="GO" id="GO:0005576">
    <property type="term" value="C:extracellular region"/>
    <property type="evidence" value="ECO:0007669"/>
    <property type="project" value="TreeGrafter"/>
</dbReference>
<feature type="compositionally biased region" description="Pro residues" evidence="1">
    <location>
        <begin position="463"/>
        <end position="475"/>
    </location>
</feature>
<evidence type="ECO:0000313" key="5">
    <source>
        <dbReference type="EMBL" id="ODQ96532.1"/>
    </source>
</evidence>
<dbReference type="RefSeq" id="WP_069403278.1">
    <property type="nucleotide sequence ID" value="NZ_MIGZ01000002.1"/>
</dbReference>
<comment type="caution">
    <text evidence="5">The sequence shown here is derived from an EMBL/GenBank/DDBJ whole genome shotgun (WGS) entry which is preliminary data.</text>
</comment>
<dbReference type="AlphaFoldDB" id="A0A1E3S4D4"/>
<evidence type="ECO:0000313" key="6">
    <source>
        <dbReference type="Proteomes" id="UP000094243"/>
    </source>
</evidence>
<dbReference type="InterPro" id="IPR003399">
    <property type="entry name" value="Mce/MlaD"/>
</dbReference>
<accession>A0A1E3S4D4</accession>
<protein>
    <submittedName>
        <fullName evidence="5">Mammalian cell entry protein</fullName>
    </submittedName>
</protein>
<feature type="domain" description="Mammalian cell entry C-terminal" evidence="4">
    <location>
        <begin position="128"/>
        <end position="289"/>
    </location>
</feature>
<keyword evidence="2" id="KW-1133">Transmembrane helix</keyword>
<feature type="compositionally biased region" description="Pro residues" evidence="1">
    <location>
        <begin position="483"/>
        <end position="504"/>
    </location>
</feature>
<feature type="region of interest" description="Disordered" evidence="1">
    <location>
        <begin position="456"/>
        <end position="519"/>
    </location>
</feature>
<keyword evidence="2" id="KW-0812">Transmembrane</keyword>
<organism evidence="5 6">
    <name type="scientific">Mycolicibacterium holsaticum</name>
    <dbReference type="NCBI Taxonomy" id="152142"/>
    <lineage>
        <taxon>Bacteria</taxon>
        <taxon>Bacillati</taxon>
        <taxon>Actinomycetota</taxon>
        <taxon>Actinomycetes</taxon>
        <taxon>Mycobacteriales</taxon>
        <taxon>Mycobacteriaceae</taxon>
        <taxon>Mycolicibacterium</taxon>
    </lineage>
</organism>
<feature type="domain" description="Mce/MlaD" evidence="3">
    <location>
        <begin position="46"/>
        <end position="121"/>
    </location>
</feature>
<keyword evidence="2" id="KW-0472">Membrane</keyword>
<evidence type="ECO:0000256" key="2">
    <source>
        <dbReference type="SAM" id="Phobius"/>
    </source>
</evidence>
<dbReference type="InterPro" id="IPR005693">
    <property type="entry name" value="Mce"/>
</dbReference>
<evidence type="ECO:0000259" key="4">
    <source>
        <dbReference type="Pfam" id="PF11887"/>
    </source>
</evidence>
<dbReference type="EMBL" id="MIGZ01000002">
    <property type="protein sequence ID" value="ODQ96532.1"/>
    <property type="molecule type" value="Genomic_DNA"/>
</dbReference>
<dbReference type="Pfam" id="PF11887">
    <property type="entry name" value="Mce4_CUP1"/>
    <property type="match status" value="1"/>
</dbReference>
<reference evidence="6" key="1">
    <citation type="submission" date="2016-09" db="EMBL/GenBank/DDBJ databases">
        <authorList>
            <person name="Greninger A.L."/>
            <person name="Jerome K.R."/>
            <person name="Mcnair B."/>
            <person name="Wallis C."/>
            <person name="Fang F."/>
        </authorList>
    </citation>
    <scope>NUCLEOTIDE SEQUENCE [LARGE SCALE GENOMIC DNA]</scope>
    <source>
        <strain evidence="6">M7</strain>
    </source>
</reference>
<dbReference type="InterPro" id="IPR052336">
    <property type="entry name" value="MlaD_Phospholipid_Transporter"/>
</dbReference>
<dbReference type="PANTHER" id="PTHR33371:SF4">
    <property type="entry name" value="INTERMEMBRANE PHOSPHOLIPID TRANSPORT SYSTEM BINDING PROTEIN MLAD"/>
    <property type="match status" value="1"/>
</dbReference>
<sequence length="519" mass="55554">MSTVVDTPKLRAPKLPRAGLIIVVLVVTMAAAGVFLGRDAYRELTTNTVVAYLEEANALYAGDRVQIMGIDVGAIDAIEPDGDKMKVSFHYSNKYKVPADATVVVVNPSLVASRVIQLEPPYSGGPVLADDTVIPIERTQVPVEWDELRSHVSNLVEKLGPTPEQPKGPFGEVLESFADGLAGKGKQFNETLTNLSQALTALNEGRGDFFAVVRSLALFVNALHRNDQTFVSLNDNLAQFTDSFTNSNSELANALQQTDVLLTTAREFFTENRDALAQGVNNIAEVTTEIVKPEALDGLETIAHTLPHAAANGAAVYEPSHGALTGQFVFTNFANPMQLLCSAIQAGSRLGYQESAELCAQYLAPILDAIKLNYPPFGVNMFSTAATLPKYVDYSEERLRPPPGYKDTTVPGVFSPDTPFSHGNHEPGWIVAPGMQGVQVQPHTARMLTPESLAELMGGPDIAAPPPGQNMPGPPNAFDENNPLPPPWYPQPLPSPTPAPPHAPAPFAAEQPAQPGSGQ</sequence>
<dbReference type="Pfam" id="PF02470">
    <property type="entry name" value="MlaD"/>
    <property type="match status" value="1"/>
</dbReference>
<evidence type="ECO:0000259" key="3">
    <source>
        <dbReference type="Pfam" id="PF02470"/>
    </source>
</evidence>
<dbReference type="NCBIfam" id="TIGR00996">
    <property type="entry name" value="Mtu_fam_mce"/>
    <property type="match status" value="1"/>
</dbReference>
<proteinExistence type="predicted"/>
<gene>
    <name evidence="5" type="ORF">BHQ17_00565</name>
</gene>
<feature type="transmembrane region" description="Helical" evidence="2">
    <location>
        <begin position="18"/>
        <end position="37"/>
    </location>
</feature>
<keyword evidence="6" id="KW-1185">Reference proteome</keyword>